<proteinExistence type="predicted"/>
<evidence type="ECO:0000313" key="2">
    <source>
        <dbReference type="Proteomes" id="UP000005267"/>
    </source>
</evidence>
<dbReference type="OrthoDB" id="8682647at2"/>
<dbReference type="RefSeq" id="WP_014750832.1">
    <property type="nucleotide sequence ID" value="NC_017964.1"/>
</dbReference>
<dbReference type="HOGENOM" id="CLU_1025397_0_0_4"/>
<protein>
    <submittedName>
        <fullName evidence="1">Uncharacterized protein</fullName>
    </submittedName>
</protein>
<dbReference type="EMBL" id="CP003555">
    <property type="protein sequence ID" value="AFK62741.1"/>
    <property type="molecule type" value="Genomic_DNA"/>
</dbReference>
<organism evidence="1 2">
    <name type="scientific">Advenella kashmirensis (strain DSM 17095 / LMG 22695 / WT001)</name>
    <name type="common">Tetrathiobacter kashmirensis</name>
    <dbReference type="NCBI Taxonomy" id="1036672"/>
    <lineage>
        <taxon>Bacteria</taxon>
        <taxon>Pseudomonadati</taxon>
        <taxon>Pseudomonadota</taxon>
        <taxon>Betaproteobacteria</taxon>
        <taxon>Burkholderiales</taxon>
        <taxon>Alcaligenaceae</taxon>
    </lineage>
</organism>
<dbReference type="AlphaFoldDB" id="I3UCK3"/>
<dbReference type="KEGG" id="aka:TKWG_13075"/>
<dbReference type="Proteomes" id="UP000005267">
    <property type="component" value="Chromosome"/>
</dbReference>
<reference evidence="1 2" key="1">
    <citation type="journal article" date="2011" name="J. Bacteriol.">
        <title>Whole-genome shotgun sequencing of the sulfur-oxidizing chemoautotroph Tetrathiobacter kashmirensis.</title>
        <authorList>
            <person name="Ghosh W."/>
            <person name="George A."/>
            <person name="Agarwal A."/>
            <person name="Raj P."/>
            <person name="Alam M."/>
            <person name="Pyne P."/>
            <person name="Das Gupta S.K."/>
        </authorList>
    </citation>
    <scope>NUCLEOTIDE SEQUENCE [LARGE SCALE GENOMIC DNA]</scope>
    <source>
        <strain evidence="1 2">WT001</strain>
    </source>
</reference>
<accession>I3UCK3</accession>
<name>I3UCK3_ADVKW</name>
<reference evidence="2" key="2">
    <citation type="journal article" date="2013" name="PLoS ONE">
        <title>Genome implosion elicits host-confinement in Alcaligenaceae: evidence from the comparative genomics of Tetrathiobacter kashmirensis, a pathogen in the making.</title>
        <authorList>
            <person name="Ghosh W."/>
            <person name="Alam M."/>
            <person name="Roy C."/>
            <person name="Pyne P."/>
            <person name="George A."/>
            <person name="Chakraborty R."/>
            <person name="Majumder S."/>
            <person name="Agarwal A."/>
            <person name="Chakraborty S."/>
            <person name="Majumdar S."/>
            <person name="Gupta S.K."/>
        </authorList>
    </citation>
    <scope>NUCLEOTIDE SEQUENCE [LARGE SCALE GENOMIC DNA]</scope>
    <source>
        <strain evidence="2">WT001</strain>
    </source>
</reference>
<sequence>MKVPVLGCVMVLASLFSYETGAQNIALESREYKLGIAVDRVPREAVAVAEAIRKRLNLIKKIELRGKRQSQVQFLDTDSCALAKNAMLLRARTKLGGKPRLTLKIRNPDILAVDTMPIALASKKSVGIEDDYSIGNDGKPASNFSKSFSFDGTIPNQMADISSQIVNLEHIGVDLSQQPLRSGPLVAETVFVSRPVVITDQLAAEVEISLWYEQAGGALLAADVSFTIEAPFDYLQVQAADKLLLDFSEALGQFRGASAEKALAVIPARCR</sequence>
<keyword evidence="2" id="KW-1185">Reference proteome</keyword>
<evidence type="ECO:0000313" key="1">
    <source>
        <dbReference type="EMBL" id="AFK62741.1"/>
    </source>
</evidence>
<gene>
    <name evidence="1" type="ordered locus">TKWG_13075</name>
</gene>